<accession>A0A8X8YEX0</accession>
<dbReference type="Proteomes" id="UP000298416">
    <property type="component" value="Unassembled WGS sequence"/>
</dbReference>
<reference evidence="1" key="1">
    <citation type="submission" date="2018-01" db="EMBL/GenBank/DDBJ databases">
        <authorList>
            <person name="Mao J.F."/>
        </authorList>
    </citation>
    <scope>NUCLEOTIDE SEQUENCE</scope>
    <source>
        <strain evidence="1">Huo1</strain>
        <tissue evidence="1">Leaf</tissue>
    </source>
</reference>
<protein>
    <submittedName>
        <fullName evidence="1">Uncharacterized protein</fullName>
    </submittedName>
</protein>
<proteinExistence type="predicted"/>
<organism evidence="1">
    <name type="scientific">Salvia splendens</name>
    <name type="common">Scarlet sage</name>
    <dbReference type="NCBI Taxonomy" id="180675"/>
    <lineage>
        <taxon>Eukaryota</taxon>
        <taxon>Viridiplantae</taxon>
        <taxon>Streptophyta</taxon>
        <taxon>Embryophyta</taxon>
        <taxon>Tracheophyta</taxon>
        <taxon>Spermatophyta</taxon>
        <taxon>Magnoliopsida</taxon>
        <taxon>eudicotyledons</taxon>
        <taxon>Gunneridae</taxon>
        <taxon>Pentapetalae</taxon>
        <taxon>asterids</taxon>
        <taxon>lamiids</taxon>
        <taxon>Lamiales</taxon>
        <taxon>Lamiaceae</taxon>
        <taxon>Nepetoideae</taxon>
        <taxon>Mentheae</taxon>
        <taxon>Salviinae</taxon>
        <taxon>Salvia</taxon>
        <taxon>Salvia subgen. Calosphace</taxon>
        <taxon>core Calosphace</taxon>
    </lineage>
</organism>
<gene>
    <name evidence="1" type="ORF">SASPL_108527</name>
</gene>
<dbReference type="InterPro" id="IPR012337">
    <property type="entry name" value="RNaseH-like_sf"/>
</dbReference>
<reference evidence="1" key="2">
    <citation type="submission" date="2020-08" db="EMBL/GenBank/DDBJ databases">
        <title>Plant Genome Project.</title>
        <authorList>
            <person name="Zhang R.-G."/>
        </authorList>
    </citation>
    <scope>NUCLEOTIDE SEQUENCE</scope>
    <source>
        <strain evidence="1">Huo1</strain>
        <tissue evidence="1">Leaf</tissue>
    </source>
</reference>
<dbReference type="PANTHER" id="PTHR46481">
    <property type="entry name" value="ZINC FINGER BED DOMAIN-CONTAINING PROTEIN 4"/>
    <property type="match status" value="1"/>
</dbReference>
<evidence type="ECO:0000313" key="2">
    <source>
        <dbReference type="Proteomes" id="UP000298416"/>
    </source>
</evidence>
<comment type="caution">
    <text evidence="1">The sequence shown here is derived from an EMBL/GenBank/DDBJ whole genome shotgun (WGS) entry which is preliminary data.</text>
</comment>
<name>A0A8X8YEX0_SALSN</name>
<sequence>MDTQEDNNINIILDDQDLEDVSILKDMEMEDGDVNVNVNQSRAKKKFGIKKEPRSVHWKDYERVKVMEGNPPIEVVKEECKRCEVLIAAEPRWFLKKEGMGRVSITSDCWKDIGESIITMLKKWGLTSLLCCTMDNAIPNDGAIEDVKSYLNKFNTNVLDGKYFLMRCVGYILNIAVQFGLEEIGTSMRRVREAVKWITGSAQKRSQWTNVVNILADRTDSKKALCLDVPTRWNFTYLMLQSAIPYEEAFQLYSQMYPSYRKDLSQKKHNDEFIGMLEKHD</sequence>
<dbReference type="PANTHER" id="PTHR46481:SF7">
    <property type="entry name" value="ZINC FINGER BED DOMAIN-CONTAINING PROTEIN RICESLEEPER 2-LIKE"/>
    <property type="match status" value="1"/>
</dbReference>
<dbReference type="EMBL" id="PNBA02000003">
    <property type="protein sequence ID" value="KAG6430459.1"/>
    <property type="molecule type" value="Genomic_DNA"/>
</dbReference>
<evidence type="ECO:0000313" key="1">
    <source>
        <dbReference type="EMBL" id="KAG6430459.1"/>
    </source>
</evidence>
<dbReference type="SUPFAM" id="SSF53098">
    <property type="entry name" value="Ribonuclease H-like"/>
    <property type="match status" value="1"/>
</dbReference>
<keyword evidence="2" id="KW-1185">Reference proteome</keyword>
<dbReference type="InterPro" id="IPR052035">
    <property type="entry name" value="ZnF_BED_domain_contain"/>
</dbReference>
<dbReference type="AlphaFoldDB" id="A0A8X8YEX0"/>